<evidence type="ECO:0000256" key="1">
    <source>
        <dbReference type="ARBA" id="ARBA00005417"/>
    </source>
</evidence>
<dbReference type="GO" id="GO:0016887">
    <property type="term" value="F:ATP hydrolysis activity"/>
    <property type="evidence" value="ECO:0007669"/>
    <property type="project" value="InterPro"/>
</dbReference>
<gene>
    <name evidence="7" type="ORF">BJ975_002872</name>
    <name evidence="6" type="ORF">IDH50_06375</name>
</gene>
<dbReference type="PANTHER" id="PTHR43776:SF7">
    <property type="entry name" value="D,D-DIPEPTIDE TRANSPORT ATP-BINDING PROTEIN DDPF-RELATED"/>
    <property type="match status" value="1"/>
</dbReference>
<dbReference type="SUPFAM" id="SSF52540">
    <property type="entry name" value="P-loop containing nucleoside triphosphate hydrolases"/>
    <property type="match status" value="1"/>
</dbReference>
<name>A0A8I0FVJ6_9ACTN</name>
<keyword evidence="4 6" id="KW-0067">ATP-binding</keyword>
<evidence type="ECO:0000259" key="5">
    <source>
        <dbReference type="PROSITE" id="PS50893"/>
    </source>
</evidence>
<dbReference type="PANTHER" id="PTHR43776">
    <property type="entry name" value="TRANSPORT ATP-BINDING PROTEIN"/>
    <property type="match status" value="1"/>
</dbReference>
<dbReference type="NCBIfam" id="TIGR01727">
    <property type="entry name" value="oligo_HPY"/>
    <property type="match status" value="1"/>
</dbReference>
<evidence type="ECO:0000313" key="8">
    <source>
        <dbReference type="Proteomes" id="UP000587211"/>
    </source>
</evidence>
<accession>A0A8I0FVJ6</accession>
<keyword evidence="8" id="KW-1185">Reference proteome</keyword>
<dbReference type="CDD" id="cd03257">
    <property type="entry name" value="ABC_NikE_OppD_transporters"/>
    <property type="match status" value="1"/>
</dbReference>
<dbReference type="Proteomes" id="UP000587211">
    <property type="component" value="Unassembled WGS sequence"/>
</dbReference>
<dbReference type="Gene3D" id="3.40.50.300">
    <property type="entry name" value="P-loop containing nucleotide triphosphate hydrolases"/>
    <property type="match status" value="1"/>
</dbReference>
<dbReference type="InterPro" id="IPR003439">
    <property type="entry name" value="ABC_transporter-like_ATP-bd"/>
</dbReference>
<evidence type="ECO:0000313" key="9">
    <source>
        <dbReference type="Proteomes" id="UP000659061"/>
    </source>
</evidence>
<dbReference type="GO" id="GO:0055085">
    <property type="term" value="P:transmembrane transport"/>
    <property type="evidence" value="ECO:0007669"/>
    <property type="project" value="UniProtKB-ARBA"/>
</dbReference>
<comment type="caution">
    <text evidence="6">The sequence shown here is derived from an EMBL/GenBank/DDBJ whole genome shotgun (WGS) entry which is preliminary data.</text>
</comment>
<reference evidence="6" key="2">
    <citation type="submission" date="2020-09" db="EMBL/GenBank/DDBJ databases">
        <title>Novel species in genus Aeromicrobium.</title>
        <authorList>
            <person name="Zhang G."/>
        </authorList>
    </citation>
    <scope>NUCLEOTIDE SEQUENCE</scope>
    <source>
        <strain evidence="6">SSW1-57</strain>
    </source>
</reference>
<comment type="similarity">
    <text evidence="1">Belongs to the ABC transporter superfamily.</text>
</comment>
<dbReference type="SMART" id="SM00382">
    <property type="entry name" value="AAA"/>
    <property type="match status" value="1"/>
</dbReference>
<dbReference type="InterPro" id="IPR050319">
    <property type="entry name" value="ABC_transp_ATP-bind"/>
</dbReference>
<proteinExistence type="inferred from homology"/>
<dbReference type="InterPro" id="IPR027417">
    <property type="entry name" value="P-loop_NTPase"/>
</dbReference>
<dbReference type="Pfam" id="PF00005">
    <property type="entry name" value="ABC_tran"/>
    <property type="match status" value="1"/>
</dbReference>
<dbReference type="FunFam" id="3.40.50.300:FF:000016">
    <property type="entry name" value="Oligopeptide ABC transporter ATP-binding component"/>
    <property type="match status" value="1"/>
</dbReference>
<organism evidence="6 9">
    <name type="scientific">Aeromicrobium tamlense</name>
    <dbReference type="NCBI Taxonomy" id="375541"/>
    <lineage>
        <taxon>Bacteria</taxon>
        <taxon>Bacillati</taxon>
        <taxon>Actinomycetota</taxon>
        <taxon>Actinomycetes</taxon>
        <taxon>Propionibacteriales</taxon>
        <taxon>Nocardioidaceae</taxon>
        <taxon>Aeromicrobium</taxon>
    </lineage>
</organism>
<keyword evidence="3" id="KW-0547">Nucleotide-binding</keyword>
<dbReference type="InterPro" id="IPR013563">
    <property type="entry name" value="Oligopep_ABC_C"/>
</dbReference>
<evidence type="ECO:0000256" key="2">
    <source>
        <dbReference type="ARBA" id="ARBA00022448"/>
    </source>
</evidence>
<dbReference type="RefSeq" id="WP_179427202.1">
    <property type="nucleotide sequence ID" value="NZ_BAAAMP010000002.1"/>
</dbReference>
<dbReference type="EMBL" id="JACWMT010000001">
    <property type="protein sequence ID" value="MBD1269846.1"/>
    <property type="molecule type" value="Genomic_DNA"/>
</dbReference>
<feature type="domain" description="ABC transporter" evidence="5">
    <location>
        <begin position="29"/>
        <end position="274"/>
    </location>
</feature>
<dbReference type="GO" id="GO:0015833">
    <property type="term" value="P:peptide transport"/>
    <property type="evidence" value="ECO:0007669"/>
    <property type="project" value="InterPro"/>
</dbReference>
<dbReference type="Proteomes" id="UP000659061">
    <property type="component" value="Unassembled WGS sequence"/>
</dbReference>
<sequence>MSAGTPVAPVTESPVSVVPEVTPSTGPILELSDVVKHFPGRKRQPPVRAVDGVSLSVGRGETVGLVGESGSGKSTLGRLALSLLEPTSGRVSFDGSDVSRLGRRDLARLRRRMQLVFQDPVSSFSPRMTIEEVLTEPMVVHRIGTPESRHRRCLELLDLVGLPSRALERFPHQFSGGQAQRIGVARALTTDPDLIVCDEAVSALDVSVQAQILNLLREVQRELGLSYLFIAHDLNVVRYMSDRICVMYLGKVVESGPTDDLMNAPQHPYTAALVEAVPSLENRGHLRSPLAGEIPSPSRPPSGCHFHTRCPRRFEPCDHDEPQLLQLGQREVACHLVDERKVVDA</sequence>
<dbReference type="InterPro" id="IPR017871">
    <property type="entry name" value="ABC_transporter-like_CS"/>
</dbReference>
<dbReference type="PROSITE" id="PS00211">
    <property type="entry name" value="ABC_TRANSPORTER_1"/>
    <property type="match status" value="1"/>
</dbReference>
<dbReference type="GO" id="GO:0005524">
    <property type="term" value="F:ATP binding"/>
    <property type="evidence" value="ECO:0007669"/>
    <property type="project" value="UniProtKB-KW"/>
</dbReference>
<dbReference type="EMBL" id="JACBZN010000001">
    <property type="protein sequence ID" value="NYI39497.1"/>
    <property type="molecule type" value="Genomic_DNA"/>
</dbReference>
<dbReference type="PROSITE" id="PS50893">
    <property type="entry name" value="ABC_TRANSPORTER_2"/>
    <property type="match status" value="1"/>
</dbReference>
<dbReference type="InterPro" id="IPR003593">
    <property type="entry name" value="AAA+_ATPase"/>
</dbReference>
<evidence type="ECO:0000313" key="6">
    <source>
        <dbReference type="EMBL" id="MBD1269846.1"/>
    </source>
</evidence>
<evidence type="ECO:0000256" key="4">
    <source>
        <dbReference type="ARBA" id="ARBA00022840"/>
    </source>
</evidence>
<reference evidence="7 8" key="1">
    <citation type="submission" date="2020-07" db="EMBL/GenBank/DDBJ databases">
        <title>Sequencing the genomes of 1000 actinobacteria strains.</title>
        <authorList>
            <person name="Klenk H.-P."/>
        </authorList>
    </citation>
    <scope>NUCLEOTIDE SEQUENCE [LARGE SCALE GENOMIC DNA]</scope>
    <source>
        <strain evidence="7 8">DSM 19087</strain>
    </source>
</reference>
<dbReference type="AlphaFoldDB" id="A0A8I0FVJ6"/>
<keyword evidence="2" id="KW-0813">Transport</keyword>
<evidence type="ECO:0000256" key="3">
    <source>
        <dbReference type="ARBA" id="ARBA00022741"/>
    </source>
</evidence>
<protein>
    <submittedName>
        <fullName evidence="6 7">ABC transporter ATP-binding protein</fullName>
    </submittedName>
</protein>
<evidence type="ECO:0000313" key="7">
    <source>
        <dbReference type="EMBL" id="NYI39497.1"/>
    </source>
</evidence>
<dbReference type="Pfam" id="PF08352">
    <property type="entry name" value="oligo_HPY"/>
    <property type="match status" value="1"/>
</dbReference>